<accession>A0A3P3Y813</accession>
<sequence length="480" mass="52461">MQRHVMTWVVGFLIVAYGTGAALPLGVTMDVDDIVEQLAIPAPLGSGLKACVVGKINEIPRSTDAAAAEWKRIIAACFSTSVDGVRIPQIKSRLLCVLTNKQLWNCDKAPAALQKSSGSSETSIKPVSANKFVDKEHPSKVKVGQAGPEPLTVGDEGGIDVPGVMKAPFWLYDSVSVTSEAQDASSESITDVSDDEEHVYQASSAHVNVASMRRPQDSDVMEETTRRFWRSGEPSRSIATQTGSGAHVDDEESEEEQYGAARARGTRAAVIRQSWTNDSGTNAHPATKPQTHREQVTQNPTPSLTEQVTRNPMPSLTMNGRKSFQTFPGQARDARQRPGQRRLQREQDGVGVPHEQPSPRNPDVQASTPAAGRRATSDELLAQTLHNVYAKETELHSGPSAPLDWRAMVIQNNLDDEEIAFQLHLEALQEQHEVQNAARANDPSMARQLQALELQSTGADEHLARLLQQEELHRLHDGRL</sequence>
<name>A0A3P3Y813_PLABS</name>
<reference evidence="3 4" key="1">
    <citation type="submission" date="2018-03" db="EMBL/GenBank/DDBJ databases">
        <authorList>
            <person name="Fogelqvist J."/>
        </authorList>
    </citation>
    <scope>NUCLEOTIDE SEQUENCE [LARGE SCALE GENOMIC DNA]</scope>
</reference>
<protein>
    <recommendedName>
        <fullName evidence="5">Secreted protein</fullName>
    </recommendedName>
</protein>
<evidence type="ECO:0000256" key="1">
    <source>
        <dbReference type="SAM" id="MobiDB-lite"/>
    </source>
</evidence>
<evidence type="ECO:0008006" key="5">
    <source>
        <dbReference type="Google" id="ProtNLM"/>
    </source>
</evidence>
<dbReference type="Proteomes" id="UP000290189">
    <property type="component" value="Unassembled WGS sequence"/>
</dbReference>
<proteinExistence type="predicted"/>
<dbReference type="EMBL" id="OVEO01000005">
    <property type="protein sequence ID" value="SPQ96318.1"/>
    <property type="molecule type" value="Genomic_DNA"/>
</dbReference>
<gene>
    <name evidence="3" type="ORF">PLBR_LOCUS3533</name>
</gene>
<feature type="compositionally biased region" description="Low complexity" evidence="1">
    <location>
        <begin position="259"/>
        <end position="269"/>
    </location>
</feature>
<keyword evidence="3" id="KW-0496">Mitochondrion</keyword>
<feature type="signal peptide" evidence="2">
    <location>
        <begin position="1"/>
        <end position="21"/>
    </location>
</feature>
<evidence type="ECO:0000313" key="4">
    <source>
        <dbReference type="Proteomes" id="UP000290189"/>
    </source>
</evidence>
<feature type="chain" id="PRO_5017946367" description="Secreted protein" evidence="2">
    <location>
        <begin position="22"/>
        <end position="480"/>
    </location>
</feature>
<evidence type="ECO:0000313" key="3">
    <source>
        <dbReference type="EMBL" id="SPQ96318.1"/>
    </source>
</evidence>
<feature type="compositionally biased region" description="Polar residues" evidence="1">
    <location>
        <begin position="296"/>
        <end position="328"/>
    </location>
</feature>
<feature type="compositionally biased region" description="Polar residues" evidence="1">
    <location>
        <begin position="273"/>
        <end position="284"/>
    </location>
</feature>
<evidence type="ECO:0000256" key="2">
    <source>
        <dbReference type="SAM" id="SignalP"/>
    </source>
</evidence>
<feature type="region of interest" description="Disordered" evidence="1">
    <location>
        <begin position="211"/>
        <end position="375"/>
    </location>
</feature>
<keyword evidence="2" id="KW-0732">Signal</keyword>
<geneLocation type="mitochondrion" evidence="3"/>
<dbReference type="AlphaFoldDB" id="A0A3P3Y813"/>
<organism evidence="3 4">
    <name type="scientific">Plasmodiophora brassicae</name>
    <name type="common">Clubroot disease agent</name>
    <dbReference type="NCBI Taxonomy" id="37360"/>
    <lineage>
        <taxon>Eukaryota</taxon>
        <taxon>Sar</taxon>
        <taxon>Rhizaria</taxon>
        <taxon>Endomyxa</taxon>
        <taxon>Phytomyxea</taxon>
        <taxon>Plasmodiophorida</taxon>
        <taxon>Plasmodiophoridae</taxon>
        <taxon>Plasmodiophora</taxon>
    </lineage>
</organism>